<feature type="transmembrane region" description="Helical" evidence="17">
    <location>
        <begin position="100"/>
        <end position="118"/>
    </location>
</feature>
<reference key="2">
    <citation type="submission" date="2011-04" db="EMBL/GenBank/DDBJ databases">
        <title>High-quality genome sequence of Pichia pastoris CBS 7435.</title>
        <authorList>
            <person name="Kueberl A."/>
            <person name="Schneider J."/>
            <person name="Thallinger G.G."/>
            <person name="Anderl I."/>
            <person name="Wibberg D."/>
            <person name="Hajek T."/>
            <person name="Jaenicke S."/>
            <person name="Brinkrolf K."/>
            <person name="Goesmann A."/>
            <person name="Szczepanowski R."/>
            <person name="Puehler A."/>
            <person name="Schwab H."/>
            <person name="Glieder A."/>
            <person name="Pichler H."/>
        </authorList>
    </citation>
    <scope>NUCLEOTIDE SEQUENCE</scope>
    <source>
        <strain>CBS 7435</strain>
    </source>
</reference>
<keyword evidence="7 17" id="KW-0812">Transmembrane</keyword>
<dbReference type="GO" id="GO:0008235">
    <property type="term" value="F:metalloexopeptidase activity"/>
    <property type="evidence" value="ECO:0007669"/>
    <property type="project" value="InterPro"/>
</dbReference>
<evidence type="ECO:0000256" key="5">
    <source>
        <dbReference type="ARBA" id="ARBA00022554"/>
    </source>
</evidence>
<feature type="region of interest" description="Disordered" evidence="16">
    <location>
        <begin position="1"/>
        <end position="75"/>
    </location>
</feature>
<dbReference type="InterPro" id="IPR053976">
    <property type="entry name" value="PFF1_TM"/>
</dbReference>
<feature type="transmembrane region" description="Helical" evidence="17">
    <location>
        <begin position="467"/>
        <end position="489"/>
    </location>
</feature>
<feature type="compositionally biased region" description="Low complexity" evidence="16">
    <location>
        <begin position="53"/>
        <end position="63"/>
    </location>
</feature>
<dbReference type="InterPro" id="IPR053975">
    <property type="entry name" value="PFF1_C"/>
</dbReference>
<dbReference type="EC" id="3.4.-.-" evidence="15"/>
<dbReference type="SUPFAM" id="SSF53187">
    <property type="entry name" value="Zn-dependent exopeptidases"/>
    <property type="match status" value="1"/>
</dbReference>
<gene>
    <name evidence="21" type="primary">PFF1</name>
    <name evidence="21" type="ordered locus">PP7435_Chr3-0218</name>
</gene>
<evidence type="ECO:0000259" key="18">
    <source>
        <dbReference type="Pfam" id="PF04389"/>
    </source>
</evidence>
<evidence type="ECO:0000256" key="11">
    <source>
        <dbReference type="ARBA" id="ARBA00022989"/>
    </source>
</evidence>
<keyword evidence="9 15" id="KW-0378">Hydrolase</keyword>
<dbReference type="InterPro" id="IPR007484">
    <property type="entry name" value="Peptidase_M28"/>
</dbReference>
<dbReference type="HOGENOM" id="CLU_006412_1_0_1"/>
<dbReference type="AlphaFoldDB" id="F2QUW2"/>
<keyword evidence="10 15" id="KW-0862">Zinc</keyword>
<feature type="transmembrane region" description="Helical" evidence="17">
    <location>
        <begin position="620"/>
        <end position="643"/>
    </location>
</feature>
<evidence type="ECO:0000256" key="12">
    <source>
        <dbReference type="ARBA" id="ARBA00023049"/>
    </source>
</evidence>
<proteinExistence type="inferred from homology"/>
<keyword evidence="22" id="KW-1185">Reference proteome</keyword>
<dbReference type="PANTHER" id="PTHR12147:SF58">
    <property type="entry name" value="VACUOLAR MEMBRANE PROTEASE"/>
    <property type="match status" value="1"/>
</dbReference>
<feature type="compositionally biased region" description="Polar residues" evidence="16">
    <location>
        <begin position="65"/>
        <end position="75"/>
    </location>
</feature>
<evidence type="ECO:0000256" key="10">
    <source>
        <dbReference type="ARBA" id="ARBA00022833"/>
    </source>
</evidence>
<feature type="transmembrane region" description="Helical" evidence="17">
    <location>
        <begin position="663"/>
        <end position="683"/>
    </location>
</feature>
<dbReference type="GO" id="GO:0006508">
    <property type="term" value="P:proteolysis"/>
    <property type="evidence" value="ECO:0007669"/>
    <property type="project" value="UniProtKB-KW"/>
</dbReference>
<evidence type="ECO:0000256" key="15">
    <source>
        <dbReference type="RuleBase" id="RU361240"/>
    </source>
</evidence>
<evidence type="ECO:0000256" key="13">
    <source>
        <dbReference type="ARBA" id="ARBA00023136"/>
    </source>
</evidence>
<keyword evidence="5" id="KW-0926">Vacuole</keyword>
<dbReference type="InterPro" id="IPR045175">
    <property type="entry name" value="M28_fam"/>
</dbReference>
<organism evidence="21 22">
    <name type="scientific">Komagataella phaffii (strain ATCC 76273 / CBS 7435 / CECT 11047 / NRRL Y-11430 / Wegner 21-1)</name>
    <name type="common">Yeast</name>
    <name type="synonym">Pichia pastoris</name>
    <dbReference type="NCBI Taxonomy" id="981350"/>
    <lineage>
        <taxon>Eukaryota</taxon>
        <taxon>Fungi</taxon>
        <taxon>Dikarya</taxon>
        <taxon>Ascomycota</taxon>
        <taxon>Saccharomycotina</taxon>
        <taxon>Pichiomycetes</taxon>
        <taxon>Pichiales</taxon>
        <taxon>Pichiaceae</taxon>
        <taxon>Komagataella</taxon>
    </lineage>
</organism>
<keyword evidence="8 15" id="KW-0479">Metal-binding</keyword>
<evidence type="ECO:0000256" key="3">
    <source>
        <dbReference type="ARBA" id="ARBA00004128"/>
    </source>
</evidence>
<evidence type="ECO:0000256" key="1">
    <source>
        <dbReference type="ARBA" id="ARBA00001947"/>
    </source>
</evidence>
<feature type="domain" description="Vacuolar membrane protease C-terminal" evidence="19">
    <location>
        <begin position="717"/>
        <end position="981"/>
    </location>
</feature>
<accession>F2QUW2</accession>
<dbReference type="Pfam" id="PF22250">
    <property type="entry name" value="PFF1_C"/>
    <property type="match status" value="1"/>
</dbReference>
<feature type="transmembrane region" description="Helical" evidence="17">
    <location>
        <begin position="564"/>
        <end position="586"/>
    </location>
</feature>
<evidence type="ECO:0000259" key="19">
    <source>
        <dbReference type="Pfam" id="PF22250"/>
    </source>
</evidence>
<feature type="compositionally biased region" description="Polar residues" evidence="16">
    <location>
        <begin position="17"/>
        <end position="30"/>
    </location>
</feature>
<evidence type="ECO:0000313" key="22">
    <source>
        <dbReference type="Proteomes" id="UP000006853"/>
    </source>
</evidence>
<keyword evidence="12" id="KW-0482">Metalloprotease</keyword>
<evidence type="ECO:0000256" key="17">
    <source>
        <dbReference type="SAM" id="Phobius"/>
    </source>
</evidence>
<keyword evidence="6 15" id="KW-0645">Protease</keyword>
<evidence type="ECO:0000256" key="16">
    <source>
        <dbReference type="SAM" id="MobiDB-lite"/>
    </source>
</evidence>
<feature type="transmembrane region" description="Helical" evidence="17">
    <location>
        <begin position="432"/>
        <end position="455"/>
    </location>
</feature>
<keyword evidence="13 17" id="KW-0472">Membrane</keyword>
<evidence type="ECO:0000313" key="21">
    <source>
        <dbReference type="EMBL" id="CCA39190.1"/>
    </source>
</evidence>
<reference evidence="21 22" key="3">
    <citation type="journal article" date="2016" name="FEMS Yeast Res.">
        <title>Curation of the genome annotation of Pichia pastoris (Komagataella phaffii) CBS7435 from gene level to protein function.</title>
        <authorList>
            <person name="Valli M."/>
            <person name="Tatto N.E."/>
            <person name="Peymann A."/>
            <person name="Gruber C."/>
            <person name="Landes N."/>
            <person name="Ekker H."/>
            <person name="Thallinger G.G."/>
            <person name="Mattanovich D."/>
            <person name="Gasser B."/>
            <person name="Graf A.B."/>
        </authorList>
    </citation>
    <scope>GENOME REANNOTATION</scope>
    <source>
        <strain evidence="21 22">ATCC 76273 / CBS 7435 / CECT 11047 / NRRL Y-11430 / Wegner 21-1</strain>
    </source>
</reference>
<evidence type="ECO:0000259" key="20">
    <source>
        <dbReference type="Pfam" id="PF22251"/>
    </source>
</evidence>
<reference evidence="21 22" key="1">
    <citation type="journal article" date="2011" name="J. Biotechnol.">
        <title>High-quality genome sequence of Pichia pastoris CBS7435.</title>
        <authorList>
            <person name="Kuberl A."/>
            <person name="Schneider J."/>
            <person name="Thallinger G.G."/>
            <person name="Anderl I."/>
            <person name="Wibberg D."/>
            <person name="Hajek T."/>
            <person name="Jaenicke S."/>
            <person name="Brinkrolf K."/>
            <person name="Goesmann A."/>
            <person name="Szczepanowski R."/>
            <person name="Puhler A."/>
            <person name="Schwab H."/>
            <person name="Glieder A."/>
            <person name="Pichler H."/>
        </authorList>
    </citation>
    <scope>NUCLEOTIDE SEQUENCE [LARGE SCALE GENOMIC DNA]</scope>
    <source>
        <strain evidence="22">ATCC 76273 / CBS 7435 / CECT 11047 / NRRL Y-11430 / Wegner 21-1</strain>
    </source>
</reference>
<dbReference type="CDD" id="cd03875">
    <property type="entry name" value="M28_Fxna_like"/>
    <property type="match status" value="1"/>
</dbReference>
<feature type="domain" description="Vacuolar membrane protease transmembrane" evidence="20">
    <location>
        <begin position="469"/>
        <end position="610"/>
    </location>
</feature>
<protein>
    <recommendedName>
        <fullName evidence="15">Peptide hydrolase</fullName>
        <ecNumber evidence="15">3.4.-.-</ecNumber>
    </recommendedName>
</protein>
<evidence type="ECO:0000256" key="7">
    <source>
        <dbReference type="ARBA" id="ARBA00022692"/>
    </source>
</evidence>
<evidence type="ECO:0000256" key="14">
    <source>
        <dbReference type="ARBA" id="ARBA00023180"/>
    </source>
</evidence>
<comment type="similarity">
    <text evidence="4 15">Belongs to the peptidase M28 family.</text>
</comment>
<dbReference type="Pfam" id="PF22251">
    <property type="entry name" value="PFF1_TM"/>
    <property type="match status" value="1"/>
</dbReference>
<evidence type="ECO:0000256" key="8">
    <source>
        <dbReference type="ARBA" id="ARBA00022723"/>
    </source>
</evidence>
<sequence>MSNSSPKEQNAAADLQSFRNGEPSLTYTSNHDNDDADESAIIDDDEDEEAHQQEGNTQNQGEQSPVRQQQDTASLDSFSSQPSLFVRFIRSTFGFRKTTLTLAVVLSYLFVILVNAAFEKQSLVIESPEPAILTKAWTDLQVISKDIHPFDSKANDEVHDYILERTRSIAATKPYIEARGDNSTVMFNQPDLFNSSSSTNRIIYFESTNVLVRVKGTDPSLEALLISAHYDSVSTSYGTTDDGMGIASMLGILEHLADKKTERPKRDIIFNFNNHEEIGLLGASVFFEHPWSDKVKYFVNLEGTGTGGRAVLFRATDTGIISHYSNVRSPFANSFLQQAFNGGMIHSETDYRVYAEHGLRGVDIAFYRPRSLYHTRRDSIKGANRESLWHMESNALDLVLDLGYNSIDEDLSPSIFFDVLGQQFVYFSLDNLYILNISLLVLIPVLSIVLLLIVKKRHTWHIYSTRGWLRFPITTVFSITFVTLVGRFFLFHDAMIISRNWFTPLIALTSLFLIVSYIGLNFANWVVPIHDQKLAILLELNSLLWIATLWATVEIKRYSNVGNYAITIYYILASLSSLFGLLALALKPRQRIELPEDLDEEGDNTRGVQQRLKEAALKSFSYDWSIQFLLLVPIWLLVTYSFGGLGLEAINQTIQESNALGEISFKFLGAVAVLLGLSVLPFVHKLNAALTVLLAVTCAISSFATLVGPVFDYQHPLKLRFVQQVTRAGETQVKVFGKHGFIEPVINDLPSVKQLKRNYTCTELSDGNGQCVYDGQRPWLVDGSAVQNEFENLLTVKVLSDTNTGKTRYVPFDSDLEIKAVQSRHCLLLFNTTTFHSGNGVDKYKNAPVKQVSLYHKLQNNTRPEMKDNFALSFVPSGHSVDENGTDIYRLNQGIDEFLVDKTEWNQDTFHVGIEWLYDWSEESDGDKRDRNLGVTVRCYYGEYDAVSVIDGEAKRKIPALDELLQYAPVDVEISNLDRGLAYLEQYVEL</sequence>
<feature type="domain" description="Peptidase M28" evidence="18">
    <location>
        <begin position="209"/>
        <end position="398"/>
    </location>
</feature>
<comment type="function">
    <text evidence="2">May be involved in vacuolar sorting and osmoregulation.</text>
</comment>
<comment type="cofactor">
    <cofactor evidence="1">
        <name>Zn(2+)</name>
        <dbReference type="ChEBI" id="CHEBI:29105"/>
    </cofactor>
</comment>
<evidence type="ECO:0000256" key="6">
    <source>
        <dbReference type="ARBA" id="ARBA00022670"/>
    </source>
</evidence>
<dbReference type="SMR" id="F2QUW2"/>
<dbReference type="Gene3D" id="3.40.630.10">
    <property type="entry name" value="Zn peptidases"/>
    <property type="match status" value="1"/>
</dbReference>
<evidence type="ECO:0000256" key="9">
    <source>
        <dbReference type="ARBA" id="ARBA00022801"/>
    </source>
</evidence>
<evidence type="ECO:0000256" key="2">
    <source>
        <dbReference type="ARBA" id="ARBA00003273"/>
    </source>
</evidence>
<evidence type="ECO:0000256" key="4">
    <source>
        <dbReference type="ARBA" id="ARBA00010918"/>
    </source>
</evidence>
<keyword evidence="14" id="KW-0325">Glycoprotein</keyword>
<dbReference type="EMBL" id="FR839630">
    <property type="protein sequence ID" value="CCA39190.1"/>
    <property type="molecule type" value="Genomic_DNA"/>
</dbReference>
<feature type="transmembrane region" description="Helical" evidence="17">
    <location>
        <begin position="534"/>
        <end position="552"/>
    </location>
</feature>
<comment type="subcellular location">
    <subcellularLocation>
        <location evidence="3">Vacuole membrane</location>
        <topology evidence="3">Multi-pass membrane protein</topology>
    </subcellularLocation>
</comment>
<dbReference type="Proteomes" id="UP000006853">
    <property type="component" value="Chromosome 3"/>
</dbReference>
<name>F2QUW2_KOMPC</name>
<feature type="transmembrane region" description="Helical" evidence="17">
    <location>
        <begin position="690"/>
        <end position="711"/>
    </location>
</feature>
<feature type="compositionally biased region" description="Acidic residues" evidence="16">
    <location>
        <begin position="34"/>
        <end position="49"/>
    </location>
</feature>
<dbReference type="PANTHER" id="PTHR12147">
    <property type="entry name" value="METALLOPEPTIDASE M28 FAMILY MEMBER"/>
    <property type="match status" value="1"/>
</dbReference>
<dbReference type="GO" id="GO:0046872">
    <property type="term" value="F:metal ion binding"/>
    <property type="evidence" value="ECO:0007669"/>
    <property type="project" value="UniProtKB-KW"/>
</dbReference>
<feature type="transmembrane region" description="Helical" evidence="17">
    <location>
        <begin position="501"/>
        <end position="522"/>
    </location>
</feature>
<dbReference type="Pfam" id="PF04389">
    <property type="entry name" value="Peptidase_M28"/>
    <property type="match status" value="1"/>
</dbReference>
<dbReference type="GO" id="GO:0005774">
    <property type="term" value="C:vacuolar membrane"/>
    <property type="evidence" value="ECO:0007669"/>
    <property type="project" value="UniProtKB-SubCell"/>
</dbReference>
<dbReference type="InterPro" id="IPR048024">
    <property type="entry name" value="Fxna-like_M28_dom"/>
</dbReference>
<keyword evidence="11 17" id="KW-1133">Transmembrane helix</keyword>